<proteinExistence type="predicted"/>
<dbReference type="Pfam" id="PF13384">
    <property type="entry name" value="HTH_23"/>
    <property type="match status" value="1"/>
</dbReference>
<dbReference type="InterPro" id="IPR036388">
    <property type="entry name" value="WH-like_DNA-bd_sf"/>
</dbReference>
<comment type="caution">
    <text evidence="1">The sequence shown here is derived from an EMBL/GenBank/DDBJ whole genome shotgun (WGS) entry which is preliminary data.</text>
</comment>
<dbReference type="Proteomes" id="UP001193501">
    <property type="component" value="Unassembled WGS sequence"/>
</dbReference>
<accession>A0AAE4YDZ4</accession>
<dbReference type="InterPro" id="IPR009061">
    <property type="entry name" value="DNA-bd_dom_put_sf"/>
</dbReference>
<keyword evidence="2" id="KW-1185">Reference proteome</keyword>
<dbReference type="AlphaFoldDB" id="A0AAE4YDZ4"/>
<dbReference type="RefSeq" id="WP_168774709.1">
    <property type="nucleotide sequence ID" value="NZ_JAABNR010000008.1"/>
</dbReference>
<evidence type="ECO:0000313" key="2">
    <source>
        <dbReference type="Proteomes" id="UP001193501"/>
    </source>
</evidence>
<dbReference type="EMBL" id="JAABNR010000008">
    <property type="protein sequence ID" value="NBZ87900.1"/>
    <property type="molecule type" value="Genomic_DNA"/>
</dbReference>
<gene>
    <name evidence="1" type="ORF">GV832_09950</name>
</gene>
<sequence length="64" mass="7167">MNENGAKLEGVKRIADFLGVDESTVRRWIKNPKRGAPIRKLGGRYFAWEADLVNWLSGQGLLPA</sequence>
<evidence type="ECO:0000313" key="1">
    <source>
        <dbReference type="EMBL" id="NBZ87900.1"/>
    </source>
</evidence>
<protein>
    <submittedName>
        <fullName evidence="1">Helix-turn-helix domain-containing protein</fullName>
    </submittedName>
</protein>
<dbReference type="SUPFAM" id="SSF46955">
    <property type="entry name" value="Putative DNA-binding domain"/>
    <property type="match status" value="1"/>
</dbReference>
<reference evidence="1" key="1">
    <citation type="submission" date="2020-01" db="EMBL/GenBank/DDBJ databases">
        <authorList>
            <person name="Chen W.-M."/>
        </authorList>
    </citation>
    <scope>NUCLEOTIDE SEQUENCE</scope>
    <source>
        <strain evidence="1">CYK-10</strain>
    </source>
</reference>
<dbReference type="Gene3D" id="1.10.10.10">
    <property type="entry name" value="Winged helix-like DNA-binding domain superfamily/Winged helix DNA-binding domain"/>
    <property type="match status" value="1"/>
</dbReference>
<organism evidence="1 2">
    <name type="scientific">Stagnihabitans tardus</name>
    <dbReference type="NCBI Taxonomy" id="2699202"/>
    <lineage>
        <taxon>Bacteria</taxon>
        <taxon>Pseudomonadati</taxon>
        <taxon>Pseudomonadota</taxon>
        <taxon>Alphaproteobacteria</taxon>
        <taxon>Rhodobacterales</taxon>
        <taxon>Paracoccaceae</taxon>
        <taxon>Stagnihabitans</taxon>
    </lineage>
</organism>
<name>A0AAE4YDZ4_9RHOB</name>